<keyword evidence="1" id="KW-1133">Transmembrane helix</keyword>
<feature type="transmembrane region" description="Helical" evidence="1">
    <location>
        <begin position="84"/>
        <end position="107"/>
    </location>
</feature>
<evidence type="ECO:0000313" key="2">
    <source>
        <dbReference type="EMBL" id="APG13493.1"/>
    </source>
</evidence>
<name>A0A1L3FJJ9_BRAJP</name>
<feature type="transmembrane region" description="Helical" evidence="1">
    <location>
        <begin position="363"/>
        <end position="385"/>
    </location>
</feature>
<feature type="transmembrane region" description="Helical" evidence="1">
    <location>
        <begin position="210"/>
        <end position="235"/>
    </location>
</feature>
<reference evidence="2 3" key="1">
    <citation type="submission" date="2016-11" db="EMBL/GenBank/DDBJ databases">
        <title>Complete Genome Sequence of Bradyrhizobium sp. strain J5, an isolated from soybean nodule in Hokkaido.</title>
        <authorList>
            <person name="Kanehara K."/>
        </authorList>
    </citation>
    <scope>NUCLEOTIDE SEQUENCE [LARGE SCALE GENOMIC DNA]</scope>
    <source>
        <strain evidence="2 3">J5</strain>
    </source>
</reference>
<evidence type="ECO:0000256" key="1">
    <source>
        <dbReference type="SAM" id="Phobius"/>
    </source>
</evidence>
<feature type="transmembrane region" description="Helical" evidence="1">
    <location>
        <begin position="183"/>
        <end position="204"/>
    </location>
</feature>
<dbReference type="AlphaFoldDB" id="A0A1L3FJJ9"/>
<evidence type="ECO:0000313" key="3">
    <source>
        <dbReference type="Proteomes" id="UP000181962"/>
    </source>
</evidence>
<keyword evidence="1" id="KW-0812">Transmembrane</keyword>
<feature type="transmembrane region" description="Helical" evidence="1">
    <location>
        <begin position="44"/>
        <end position="64"/>
    </location>
</feature>
<feature type="transmembrane region" description="Helical" evidence="1">
    <location>
        <begin position="155"/>
        <end position="176"/>
    </location>
</feature>
<dbReference type="EMBL" id="CP017637">
    <property type="protein sequence ID" value="APG13493.1"/>
    <property type="molecule type" value="Genomic_DNA"/>
</dbReference>
<feature type="transmembrane region" description="Helical" evidence="1">
    <location>
        <begin position="128"/>
        <end position="149"/>
    </location>
</feature>
<dbReference type="Proteomes" id="UP000181962">
    <property type="component" value="Chromosome"/>
</dbReference>
<feature type="transmembrane region" description="Helical" evidence="1">
    <location>
        <begin position="337"/>
        <end position="357"/>
    </location>
</feature>
<feature type="transmembrane region" description="Helical" evidence="1">
    <location>
        <begin position="397"/>
        <end position="418"/>
    </location>
</feature>
<organism evidence="2 3">
    <name type="scientific">Bradyrhizobium japonicum</name>
    <dbReference type="NCBI Taxonomy" id="375"/>
    <lineage>
        <taxon>Bacteria</taxon>
        <taxon>Pseudomonadati</taxon>
        <taxon>Pseudomonadota</taxon>
        <taxon>Alphaproteobacteria</taxon>
        <taxon>Hyphomicrobiales</taxon>
        <taxon>Nitrobacteraceae</taxon>
        <taxon>Bradyrhizobium</taxon>
    </lineage>
</organism>
<gene>
    <name evidence="2" type="ORF">BKD09_34585</name>
</gene>
<accession>A0A1L3FJJ9</accession>
<feature type="transmembrane region" description="Helical" evidence="1">
    <location>
        <begin position="424"/>
        <end position="443"/>
    </location>
</feature>
<protein>
    <submittedName>
        <fullName evidence="2">Uncharacterized protein</fullName>
    </submittedName>
</protein>
<sequence>MVETSVASSNASDGTRSPAASRYGLIPARVVGWARAVHGQWRRIANIGLLVAGFGLGQGAIFIVQTVLVAAGEYELLAAFGTHYSFAILGIVLVDAGASTTLARAVARLPSGREARGEVWRTFCETSAIRITVALIVGAAAALYVWRFSTDEFSRWYVALALPGLLLWAVNGVGLLDGLRLSGISGITGSAAYLVTAVGLALAAHRSAAAAGAILGGAFSIGYLATLIAQWTTLARKGWYPRFHRVTRAGLTRALTDGCALSFQILPGQVNMRVQLVLSTVYLGAETTALFVYAKQIVTASTQIVGFVLRVEFPSLVEKLSAAGKQSLGSMLGAQRMAFYCAAMFAIGVTVVAGIAAQVPDFGLHRAAIVIAGFAPTIFTMSLLLMMMQALAATGAYGLAAGALAIGSAAGMLASYLLVSMLGVYAFVAGEVVLNLVGLYVGYRYLRR</sequence>
<proteinExistence type="predicted"/>
<keyword evidence="1" id="KW-0472">Membrane</keyword>